<feature type="transmembrane region" description="Helical" evidence="6">
    <location>
        <begin position="57"/>
        <end position="78"/>
    </location>
</feature>
<feature type="compositionally biased region" description="Basic residues" evidence="5">
    <location>
        <begin position="122"/>
        <end position="133"/>
    </location>
</feature>
<accession>A0AAN9I3Z2</accession>
<evidence type="ECO:0000256" key="1">
    <source>
        <dbReference type="ARBA" id="ARBA00005416"/>
    </source>
</evidence>
<keyword evidence="4" id="KW-0379">Hydroxylation</keyword>
<sequence length="162" mass="18730">MSSTISYACLAPSRLVKPPPNIILSSSLSLSLSLHAIIPISFHFLSHIIIMGMIIKVQHLLSFILWLFLFLILFSGWFCFNSNDDTNVVTTNNQPLLYVSRNRKLATVHGFDFTPFHHHHHRHHHQHHHHRNRSPQPKETEIDPRYGVDKRLVPTGPNPLHH</sequence>
<dbReference type="GO" id="GO:0030154">
    <property type="term" value="P:cell differentiation"/>
    <property type="evidence" value="ECO:0007669"/>
    <property type="project" value="UniProtKB-KW"/>
</dbReference>
<feature type="region of interest" description="Disordered" evidence="5">
    <location>
        <begin position="122"/>
        <end position="162"/>
    </location>
</feature>
<feature type="compositionally biased region" description="Basic and acidic residues" evidence="5">
    <location>
        <begin position="136"/>
        <end position="152"/>
    </location>
</feature>
<organism evidence="7 8">
    <name type="scientific">Clitoria ternatea</name>
    <name type="common">Butterfly pea</name>
    <dbReference type="NCBI Taxonomy" id="43366"/>
    <lineage>
        <taxon>Eukaryota</taxon>
        <taxon>Viridiplantae</taxon>
        <taxon>Streptophyta</taxon>
        <taxon>Embryophyta</taxon>
        <taxon>Tracheophyta</taxon>
        <taxon>Spermatophyta</taxon>
        <taxon>Magnoliopsida</taxon>
        <taxon>eudicotyledons</taxon>
        <taxon>Gunneridae</taxon>
        <taxon>Pentapetalae</taxon>
        <taxon>rosids</taxon>
        <taxon>fabids</taxon>
        <taxon>Fabales</taxon>
        <taxon>Fabaceae</taxon>
        <taxon>Papilionoideae</taxon>
        <taxon>50 kb inversion clade</taxon>
        <taxon>NPAAA clade</taxon>
        <taxon>indigoferoid/millettioid clade</taxon>
        <taxon>Phaseoleae</taxon>
        <taxon>Clitoria</taxon>
    </lineage>
</organism>
<evidence type="ECO:0000313" key="7">
    <source>
        <dbReference type="EMBL" id="KAK7265027.1"/>
    </source>
</evidence>
<keyword evidence="2" id="KW-0217">Developmental protein</keyword>
<evidence type="ECO:0000256" key="5">
    <source>
        <dbReference type="SAM" id="MobiDB-lite"/>
    </source>
</evidence>
<gene>
    <name evidence="7" type="ORF">RJT34_32643</name>
</gene>
<evidence type="ECO:0008006" key="9">
    <source>
        <dbReference type="Google" id="ProtNLM"/>
    </source>
</evidence>
<dbReference type="InterPro" id="IPR039618">
    <property type="entry name" value="CLE9-13"/>
</dbReference>
<dbReference type="AlphaFoldDB" id="A0AAN9I3Z2"/>
<dbReference type="Proteomes" id="UP001359559">
    <property type="component" value="Unassembled WGS sequence"/>
</dbReference>
<comment type="similarity">
    <text evidence="1">Belongs to the CLV3/ESR signal peptide family.</text>
</comment>
<keyword evidence="6" id="KW-1133">Transmembrane helix</keyword>
<evidence type="ECO:0000256" key="6">
    <source>
        <dbReference type="SAM" id="Phobius"/>
    </source>
</evidence>
<keyword evidence="6" id="KW-0812">Transmembrane</keyword>
<comment type="caution">
    <text evidence="7">The sequence shown here is derived from an EMBL/GenBank/DDBJ whole genome shotgun (WGS) entry which is preliminary data.</text>
</comment>
<name>A0AAN9I3Z2_CLITE</name>
<evidence type="ECO:0000256" key="3">
    <source>
        <dbReference type="ARBA" id="ARBA00022782"/>
    </source>
</evidence>
<keyword evidence="3" id="KW-0221">Differentiation</keyword>
<evidence type="ECO:0000313" key="8">
    <source>
        <dbReference type="Proteomes" id="UP001359559"/>
    </source>
</evidence>
<evidence type="ECO:0000256" key="2">
    <source>
        <dbReference type="ARBA" id="ARBA00022473"/>
    </source>
</evidence>
<proteinExistence type="inferred from homology"/>
<dbReference type="PANTHER" id="PTHR34359">
    <property type="entry name" value="CLAVATA3/ESR (CLE)-RELATED PROTEIN 10"/>
    <property type="match status" value="1"/>
</dbReference>
<evidence type="ECO:0000256" key="4">
    <source>
        <dbReference type="ARBA" id="ARBA00023278"/>
    </source>
</evidence>
<keyword evidence="8" id="KW-1185">Reference proteome</keyword>
<dbReference type="EMBL" id="JAYKXN010000008">
    <property type="protein sequence ID" value="KAK7265027.1"/>
    <property type="molecule type" value="Genomic_DNA"/>
</dbReference>
<keyword evidence="6" id="KW-0472">Membrane</keyword>
<reference evidence="7 8" key="1">
    <citation type="submission" date="2024-01" db="EMBL/GenBank/DDBJ databases">
        <title>The genomes of 5 underutilized Papilionoideae crops provide insights into root nodulation and disease resistance.</title>
        <authorList>
            <person name="Yuan L."/>
        </authorList>
    </citation>
    <scope>NUCLEOTIDE SEQUENCE [LARGE SCALE GENOMIC DNA]</scope>
    <source>
        <strain evidence="7">LY-2023</strain>
        <tissue evidence="7">Leaf</tissue>
    </source>
</reference>
<protein>
    <recommendedName>
        <fullName evidence="9">CLAVATA3/ESR (CLE)-related protein 13</fullName>
    </recommendedName>
</protein>
<feature type="transmembrane region" description="Helical" evidence="6">
    <location>
        <begin position="22"/>
        <end position="45"/>
    </location>
</feature>
<dbReference type="PANTHER" id="PTHR34359:SF28">
    <property type="entry name" value="CLAVATA3_ESR (CLE)-RELATED PROTEIN 12"/>
    <property type="match status" value="1"/>
</dbReference>